<sequence>MNLSDSLVKDNARLSYSEDKTAILFLSKLNKIVKRDEIAQALWGNRWLEKYSEYMIDKTIYRLRKKIINSYKIVTLKNRGYILYKQGNDISQILKESLPTKSTQGITPLHHYLEYMNNPKNVRKTLFDLFIAVKNENVGNYLKPATILVVNSFSYDNIDAISQWLTKGSITSRVIFSNFDDRAIKIHLKRINELNLNNFDVLFDDIRKTRLKKESFDLVINDFRLNFNINHKQNVKAMKNTWKVLKPGGLALISVVVDPRYESSRFGTDQQKAPINKSAPATFIFMENLQRFCFTVPYYKKLFLNSGFKIIKEFDVEEGKSWFRKHQYKKSQEPSFRRFLLKK</sequence>
<dbReference type="EMBL" id="LBPX01000004">
    <property type="protein sequence ID" value="KKP68274.1"/>
    <property type="molecule type" value="Genomic_DNA"/>
</dbReference>
<dbReference type="InterPro" id="IPR036388">
    <property type="entry name" value="WH-like_DNA-bd_sf"/>
</dbReference>
<accession>A0A0G0BFN5</accession>
<dbReference type="InterPro" id="IPR001867">
    <property type="entry name" value="OmpR/PhoB-type_DNA-bd"/>
</dbReference>
<dbReference type="PROSITE" id="PS51755">
    <property type="entry name" value="OMPR_PHOB"/>
    <property type="match status" value="1"/>
</dbReference>
<dbReference type="SUPFAM" id="SSF46894">
    <property type="entry name" value="C-terminal effector domain of the bipartite response regulators"/>
    <property type="match status" value="1"/>
</dbReference>
<evidence type="ECO:0000313" key="4">
    <source>
        <dbReference type="EMBL" id="KKP68274.1"/>
    </source>
</evidence>
<dbReference type="Pfam" id="PF13649">
    <property type="entry name" value="Methyltransf_25"/>
    <property type="match status" value="1"/>
</dbReference>
<keyword evidence="1 2" id="KW-0238">DNA-binding</keyword>
<dbReference type="InterPro" id="IPR041698">
    <property type="entry name" value="Methyltransf_25"/>
</dbReference>
<protein>
    <recommendedName>
        <fullName evidence="3">OmpR/PhoB-type domain-containing protein</fullName>
    </recommendedName>
</protein>
<dbReference type="Pfam" id="PF00486">
    <property type="entry name" value="Trans_reg_C"/>
    <property type="match status" value="1"/>
</dbReference>
<proteinExistence type="predicted"/>
<comment type="caution">
    <text evidence="4">The sequence shown here is derived from an EMBL/GenBank/DDBJ whole genome shotgun (WGS) entry which is preliminary data.</text>
</comment>
<evidence type="ECO:0000256" key="2">
    <source>
        <dbReference type="PROSITE-ProRule" id="PRU01091"/>
    </source>
</evidence>
<dbReference type="InterPro" id="IPR016032">
    <property type="entry name" value="Sig_transdc_resp-reg_C-effctor"/>
</dbReference>
<feature type="domain" description="OmpR/PhoB-type" evidence="3">
    <location>
        <begin position="1"/>
        <end position="85"/>
    </location>
</feature>
<evidence type="ECO:0000259" key="3">
    <source>
        <dbReference type="PROSITE" id="PS51755"/>
    </source>
</evidence>
<evidence type="ECO:0000313" key="5">
    <source>
        <dbReference type="Proteomes" id="UP000034127"/>
    </source>
</evidence>
<feature type="DNA-binding region" description="OmpR/PhoB-type" evidence="2">
    <location>
        <begin position="1"/>
        <end position="85"/>
    </location>
</feature>
<dbReference type="GO" id="GO:0003677">
    <property type="term" value="F:DNA binding"/>
    <property type="evidence" value="ECO:0007669"/>
    <property type="project" value="UniProtKB-UniRule"/>
</dbReference>
<dbReference type="Gene3D" id="1.10.10.10">
    <property type="entry name" value="Winged helix-like DNA-binding domain superfamily/Winged helix DNA-binding domain"/>
    <property type="match status" value="1"/>
</dbReference>
<dbReference type="SUPFAM" id="SSF53335">
    <property type="entry name" value="S-adenosyl-L-methionine-dependent methyltransferases"/>
    <property type="match status" value="1"/>
</dbReference>
<dbReference type="GO" id="GO:0006355">
    <property type="term" value="P:regulation of DNA-templated transcription"/>
    <property type="evidence" value="ECO:0007669"/>
    <property type="project" value="InterPro"/>
</dbReference>
<dbReference type="CDD" id="cd02440">
    <property type="entry name" value="AdoMet_MTases"/>
    <property type="match status" value="1"/>
</dbReference>
<dbReference type="AlphaFoldDB" id="A0A0G0BFN5"/>
<evidence type="ECO:0000256" key="1">
    <source>
        <dbReference type="ARBA" id="ARBA00023125"/>
    </source>
</evidence>
<dbReference type="Gene3D" id="3.40.50.150">
    <property type="entry name" value="Vaccinia Virus protein VP39"/>
    <property type="match status" value="1"/>
</dbReference>
<gene>
    <name evidence="4" type="ORF">UR63_C0004G0012</name>
</gene>
<organism evidence="4 5">
    <name type="scientific">Candidatus Roizmanbacteria bacterium GW2011_GWC2_35_12</name>
    <dbReference type="NCBI Taxonomy" id="1618485"/>
    <lineage>
        <taxon>Bacteria</taxon>
        <taxon>Candidatus Roizmaniibacteriota</taxon>
    </lineage>
</organism>
<reference evidence="4 5" key="1">
    <citation type="journal article" date="2015" name="Nature">
        <title>rRNA introns, odd ribosomes, and small enigmatic genomes across a large radiation of phyla.</title>
        <authorList>
            <person name="Brown C.T."/>
            <person name="Hug L.A."/>
            <person name="Thomas B.C."/>
            <person name="Sharon I."/>
            <person name="Castelle C.J."/>
            <person name="Singh A."/>
            <person name="Wilkins M.J."/>
            <person name="Williams K.H."/>
            <person name="Banfield J.F."/>
        </authorList>
    </citation>
    <scope>NUCLEOTIDE SEQUENCE [LARGE SCALE GENOMIC DNA]</scope>
</reference>
<dbReference type="Proteomes" id="UP000034127">
    <property type="component" value="Unassembled WGS sequence"/>
</dbReference>
<dbReference type="GO" id="GO:0000160">
    <property type="term" value="P:phosphorelay signal transduction system"/>
    <property type="evidence" value="ECO:0007669"/>
    <property type="project" value="InterPro"/>
</dbReference>
<dbReference type="InterPro" id="IPR029063">
    <property type="entry name" value="SAM-dependent_MTases_sf"/>
</dbReference>
<name>A0A0G0BFN5_9BACT</name>